<dbReference type="Proteomes" id="UP000515121">
    <property type="component" value="Unplaced"/>
</dbReference>
<reference evidence="3" key="1">
    <citation type="submission" date="2025-08" db="UniProtKB">
        <authorList>
            <consortium name="RefSeq"/>
        </authorList>
    </citation>
    <scope>IDENTIFICATION</scope>
    <source>
        <tissue evidence="3">Fruit stalk</tissue>
    </source>
</reference>
<dbReference type="OrthoDB" id="1718094at2759"/>
<dbReference type="Gene3D" id="3.30.565.10">
    <property type="entry name" value="Histidine kinase-like ATPase, C-terminal domain"/>
    <property type="match status" value="1"/>
</dbReference>
<proteinExistence type="predicted"/>
<dbReference type="Pfam" id="PF13589">
    <property type="entry name" value="HATPase_c_3"/>
    <property type="match status" value="1"/>
</dbReference>
<keyword evidence="1" id="KW-0812">Transmembrane</keyword>
<evidence type="ECO:0000256" key="1">
    <source>
        <dbReference type="SAM" id="Phobius"/>
    </source>
</evidence>
<accession>A0A6P5Y6P2</accession>
<dbReference type="AlphaFoldDB" id="A0A6P5Y6P2"/>
<dbReference type="SUPFAM" id="SSF55874">
    <property type="entry name" value="ATPase domain of HSP90 chaperone/DNA topoisomerase II/histidine kinase"/>
    <property type="match status" value="1"/>
</dbReference>
<feature type="transmembrane region" description="Helical" evidence="1">
    <location>
        <begin position="12"/>
        <end position="30"/>
    </location>
</feature>
<dbReference type="KEGG" id="dzi:111289381"/>
<keyword evidence="1" id="KW-0472">Membrane</keyword>
<evidence type="ECO:0000313" key="3">
    <source>
        <dbReference type="RefSeq" id="XP_022736112.1"/>
    </source>
</evidence>
<gene>
    <name evidence="3" type="primary">LOC111289381</name>
</gene>
<dbReference type="InterPro" id="IPR036890">
    <property type="entry name" value="HATPase_C_sf"/>
</dbReference>
<keyword evidence="2" id="KW-1185">Reference proteome</keyword>
<dbReference type="RefSeq" id="XP_022736112.1">
    <property type="nucleotide sequence ID" value="XM_022880377.1"/>
</dbReference>
<evidence type="ECO:0000313" key="2">
    <source>
        <dbReference type="Proteomes" id="UP000515121"/>
    </source>
</evidence>
<keyword evidence="1" id="KW-1133">Transmembrane helix</keyword>
<sequence>MQTTGKPGAESTCGIFNLISVTFYAFMMVLEKFPILLSFVGLQNMWDLTPDTDLLRELPEEYTFETALADLIDNSLQAVWSNGDKNRRLISVNVLEDRISVFDTGPEMDNSDENSIVKWGKMGASLNRLSKVRAIGCKPPYLAPFFGMFGYGGPIASMHLGSCAIVSSTTKESKEVYMLHLARQA</sequence>
<name>A0A6P5Y6P2_DURZI</name>
<protein>
    <submittedName>
        <fullName evidence="3">Uncharacterized protein LOC111289381</fullName>
    </submittedName>
</protein>
<dbReference type="GeneID" id="111289381"/>
<organism evidence="2 3">
    <name type="scientific">Durio zibethinus</name>
    <name type="common">Durian</name>
    <dbReference type="NCBI Taxonomy" id="66656"/>
    <lineage>
        <taxon>Eukaryota</taxon>
        <taxon>Viridiplantae</taxon>
        <taxon>Streptophyta</taxon>
        <taxon>Embryophyta</taxon>
        <taxon>Tracheophyta</taxon>
        <taxon>Spermatophyta</taxon>
        <taxon>Magnoliopsida</taxon>
        <taxon>eudicotyledons</taxon>
        <taxon>Gunneridae</taxon>
        <taxon>Pentapetalae</taxon>
        <taxon>rosids</taxon>
        <taxon>malvids</taxon>
        <taxon>Malvales</taxon>
        <taxon>Malvaceae</taxon>
        <taxon>Helicteroideae</taxon>
        <taxon>Durio</taxon>
    </lineage>
</organism>